<keyword evidence="3" id="KW-1003">Cell membrane</keyword>
<feature type="coiled-coil region" evidence="6">
    <location>
        <begin position="109"/>
        <end position="177"/>
    </location>
</feature>
<evidence type="ECO:0000313" key="11">
    <source>
        <dbReference type="EMBL" id="GHG59443.1"/>
    </source>
</evidence>
<accession>A0ABQ3KV69</accession>
<evidence type="ECO:0000256" key="2">
    <source>
        <dbReference type="ARBA" id="ARBA00009477"/>
    </source>
</evidence>
<protein>
    <submittedName>
        <fullName evidence="11">Multidrug transporter</fullName>
    </submittedName>
</protein>
<evidence type="ECO:0000259" key="8">
    <source>
        <dbReference type="Pfam" id="PF25917"/>
    </source>
</evidence>
<dbReference type="EMBL" id="BNAO01000001">
    <property type="protein sequence ID" value="GHG59443.1"/>
    <property type="molecule type" value="Genomic_DNA"/>
</dbReference>
<evidence type="ECO:0000313" key="12">
    <source>
        <dbReference type="Proteomes" id="UP000659697"/>
    </source>
</evidence>
<reference evidence="12" key="1">
    <citation type="journal article" date="2019" name="Int. J. Syst. Evol. Microbiol.">
        <title>The Global Catalogue of Microorganisms (GCM) 10K type strain sequencing project: providing services to taxonomists for standard genome sequencing and annotation.</title>
        <authorList>
            <consortium name="The Broad Institute Genomics Platform"/>
            <consortium name="The Broad Institute Genome Sequencing Center for Infectious Disease"/>
            <person name="Wu L."/>
            <person name="Ma J."/>
        </authorList>
    </citation>
    <scope>NUCLEOTIDE SEQUENCE [LARGE SCALE GENOMIC DNA]</scope>
    <source>
        <strain evidence="12">CGMCC 1.7003</strain>
    </source>
</reference>
<evidence type="ECO:0000256" key="1">
    <source>
        <dbReference type="ARBA" id="ARBA00004236"/>
    </source>
</evidence>
<feature type="domain" description="Multidrug resistance protein MdtA-like alpha-helical hairpin" evidence="7">
    <location>
        <begin position="111"/>
        <end position="181"/>
    </location>
</feature>
<name>A0ABQ3KV69_9ALTE</name>
<evidence type="ECO:0000256" key="4">
    <source>
        <dbReference type="ARBA" id="ARBA00022519"/>
    </source>
</evidence>
<evidence type="ECO:0000256" key="3">
    <source>
        <dbReference type="ARBA" id="ARBA00022475"/>
    </source>
</evidence>
<keyword evidence="6" id="KW-0175">Coiled coil</keyword>
<keyword evidence="12" id="KW-1185">Reference proteome</keyword>
<comment type="similarity">
    <text evidence="2">Belongs to the membrane fusion protein (MFP) (TC 8.A.1) family.</text>
</comment>
<comment type="caution">
    <text evidence="11">The sequence shown here is derived from an EMBL/GenBank/DDBJ whole genome shotgun (WGS) entry which is preliminary data.</text>
</comment>
<evidence type="ECO:0000259" key="10">
    <source>
        <dbReference type="Pfam" id="PF25989"/>
    </source>
</evidence>
<dbReference type="RefSeq" id="WP_189429264.1">
    <property type="nucleotide sequence ID" value="NZ_BNAO01000001.1"/>
</dbReference>
<keyword evidence="4" id="KW-0997">Cell inner membrane</keyword>
<dbReference type="Proteomes" id="UP000659697">
    <property type="component" value="Unassembled WGS sequence"/>
</dbReference>
<dbReference type="Pfam" id="PF25917">
    <property type="entry name" value="BSH_RND"/>
    <property type="match status" value="1"/>
</dbReference>
<gene>
    <name evidence="11" type="ORF">GCM10010919_02000</name>
</gene>
<dbReference type="InterPro" id="IPR058626">
    <property type="entry name" value="MdtA-like_b-barrel"/>
</dbReference>
<dbReference type="Gene3D" id="2.40.420.20">
    <property type="match status" value="1"/>
</dbReference>
<dbReference type="InterPro" id="IPR058637">
    <property type="entry name" value="YknX-like_C"/>
</dbReference>
<dbReference type="PANTHER" id="PTHR30469:SF12">
    <property type="entry name" value="MULTIDRUG RESISTANCE PROTEIN MDTA"/>
    <property type="match status" value="1"/>
</dbReference>
<dbReference type="InterPro" id="IPR006143">
    <property type="entry name" value="RND_pump_MFP"/>
</dbReference>
<dbReference type="InterPro" id="IPR058625">
    <property type="entry name" value="MdtA-like_BSH"/>
</dbReference>
<evidence type="ECO:0000256" key="6">
    <source>
        <dbReference type="SAM" id="Coils"/>
    </source>
</evidence>
<feature type="domain" description="YknX-like C-terminal permuted SH3-like" evidence="10">
    <location>
        <begin position="306"/>
        <end position="374"/>
    </location>
</feature>
<feature type="domain" description="Multidrug resistance protein MdtA-like beta-barrel" evidence="9">
    <location>
        <begin position="218"/>
        <end position="301"/>
    </location>
</feature>
<comment type="subcellular location">
    <subcellularLocation>
        <location evidence="1">Cell membrane</location>
    </subcellularLocation>
</comment>
<feature type="domain" description="Multidrug resistance protein MdtA-like barrel-sandwich hybrid" evidence="8">
    <location>
        <begin position="71"/>
        <end position="214"/>
    </location>
</feature>
<dbReference type="PANTHER" id="PTHR30469">
    <property type="entry name" value="MULTIDRUG RESISTANCE PROTEIN MDTA"/>
    <property type="match status" value="1"/>
</dbReference>
<proteinExistence type="inferred from homology"/>
<dbReference type="Pfam" id="PF25876">
    <property type="entry name" value="HH_MFP_RND"/>
    <property type="match status" value="1"/>
</dbReference>
<evidence type="ECO:0000259" key="7">
    <source>
        <dbReference type="Pfam" id="PF25876"/>
    </source>
</evidence>
<sequence>MAWQKKAVLAAMTVAVVAAVAYGFWPKPTPPAAAQRQMSPWAMPVPVRVITAAPSDLRVQVKAIGTVTPLNTVVVQSRVSGPLQKLHFNEGDKVEQGQLLAEIDTADYQVQLAQAQGQLEQNLAQLKNAEADLALYSRLREQSSISAQQYNNQVALVAQLKGSLKSNQAQLDAAKLQLSYTNIHAPISGRLGLRRVDAGNLIQANNSTGLVTITQSSPITVVFAIPESQLQQVRTAFRSGESLTVEAWDRAERELLSVGALTTLDNQIDAATGTLRLKAEFTNEQEELFPNQFVNVRLNVAVKQGAVTIPQDAVQYGSAGTYVYVIENNKAQIRQVQLGAVDNGLVAILSGLEAGTQVALEGLDRLRPGRAVEVIADEPAAVN</sequence>
<dbReference type="Pfam" id="PF25989">
    <property type="entry name" value="YknX_C"/>
    <property type="match status" value="1"/>
</dbReference>
<evidence type="ECO:0000256" key="5">
    <source>
        <dbReference type="ARBA" id="ARBA00023136"/>
    </source>
</evidence>
<dbReference type="InterPro" id="IPR058624">
    <property type="entry name" value="MdtA-like_HH"/>
</dbReference>
<dbReference type="Pfam" id="PF25944">
    <property type="entry name" value="Beta-barrel_RND"/>
    <property type="match status" value="1"/>
</dbReference>
<keyword evidence="5" id="KW-0472">Membrane</keyword>
<organism evidence="11 12">
    <name type="scientific">Alishewanella longhuensis</name>
    <dbReference type="NCBI Taxonomy" id="1091037"/>
    <lineage>
        <taxon>Bacteria</taxon>
        <taxon>Pseudomonadati</taxon>
        <taxon>Pseudomonadota</taxon>
        <taxon>Gammaproteobacteria</taxon>
        <taxon>Alteromonadales</taxon>
        <taxon>Alteromonadaceae</taxon>
        <taxon>Alishewanella</taxon>
    </lineage>
</organism>
<dbReference type="NCBIfam" id="TIGR01730">
    <property type="entry name" value="RND_mfp"/>
    <property type="match status" value="1"/>
</dbReference>
<dbReference type="Gene3D" id="2.40.50.100">
    <property type="match status" value="1"/>
</dbReference>
<dbReference type="Gene3D" id="2.40.30.170">
    <property type="match status" value="1"/>
</dbReference>
<evidence type="ECO:0000259" key="9">
    <source>
        <dbReference type="Pfam" id="PF25944"/>
    </source>
</evidence>
<dbReference type="SUPFAM" id="SSF111369">
    <property type="entry name" value="HlyD-like secretion proteins"/>
    <property type="match status" value="1"/>
</dbReference>
<dbReference type="Gene3D" id="1.10.287.470">
    <property type="entry name" value="Helix hairpin bin"/>
    <property type="match status" value="1"/>
</dbReference>